<gene>
    <name evidence="2" type="ordered locus">Acid_0868</name>
</gene>
<protein>
    <recommendedName>
        <fullName evidence="1">DUF1989 domain-containing protein</fullName>
    </recommendedName>
</protein>
<reference evidence="2" key="1">
    <citation type="submission" date="2006-10" db="EMBL/GenBank/DDBJ databases">
        <title>Complete sequence of Solibacter usitatus Ellin6076.</title>
        <authorList>
            <consortium name="US DOE Joint Genome Institute"/>
            <person name="Copeland A."/>
            <person name="Lucas S."/>
            <person name="Lapidus A."/>
            <person name="Barry K."/>
            <person name="Detter J.C."/>
            <person name="Glavina del Rio T."/>
            <person name="Hammon N."/>
            <person name="Israni S."/>
            <person name="Dalin E."/>
            <person name="Tice H."/>
            <person name="Pitluck S."/>
            <person name="Thompson L.S."/>
            <person name="Brettin T."/>
            <person name="Bruce D."/>
            <person name="Han C."/>
            <person name="Tapia R."/>
            <person name="Gilna P."/>
            <person name="Schmutz J."/>
            <person name="Larimer F."/>
            <person name="Land M."/>
            <person name="Hauser L."/>
            <person name="Kyrpides N."/>
            <person name="Mikhailova N."/>
            <person name="Janssen P.H."/>
            <person name="Kuske C.R."/>
            <person name="Richardson P."/>
        </authorList>
    </citation>
    <scope>NUCLEOTIDE SEQUENCE</scope>
    <source>
        <strain evidence="2">Ellin6076</strain>
    </source>
</reference>
<feature type="domain" description="DUF1989" evidence="1">
    <location>
        <begin position="10"/>
        <end position="182"/>
    </location>
</feature>
<dbReference type="InterPro" id="IPR017792">
    <property type="entry name" value="UAAP1"/>
</dbReference>
<proteinExistence type="predicted"/>
<dbReference type="OrthoDB" id="9772660at2"/>
<dbReference type="PANTHER" id="PTHR31527:SF0">
    <property type="entry name" value="RE64534P"/>
    <property type="match status" value="1"/>
</dbReference>
<accession>Q02AP9</accession>
<evidence type="ECO:0000259" key="1">
    <source>
        <dbReference type="Pfam" id="PF09347"/>
    </source>
</evidence>
<sequence length="238" mass="26514">MSETPVLWEETVQPGATWSHVLKRGTALRITDVEGGANAGAIFYNFECPVERYNMPDTLKAQHIAHLTAGHVLYSDMGRILCSVTEDTVGWHDPIAGCSNGKLVAARYGEARYQEVRNECHRNALDSFLVELGKWGLGPRDLVPNVNFFSKVSVAEDGGMHFQPGHSRAGDYVELRAEMNVLTIVNTCPHPLDPNPKYQPKPIRLTLRKVAPPAADDACRLSRPENERGFVLTERYFL</sequence>
<dbReference type="EMBL" id="CP000473">
    <property type="protein sequence ID" value="ABJ81867.1"/>
    <property type="molecule type" value="Genomic_DNA"/>
</dbReference>
<dbReference type="HOGENOM" id="CLU_079904_0_0_0"/>
<dbReference type="KEGG" id="sus:Acid_0868"/>
<dbReference type="STRING" id="234267.Acid_0868"/>
<dbReference type="InterPro" id="IPR018959">
    <property type="entry name" value="DUF1989"/>
</dbReference>
<evidence type="ECO:0000313" key="2">
    <source>
        <dbReference type="EMBL" id="ABJ81867.1"/>
    </source>
</evidence>
<dbReference type="PANTHER" id="PTHR31527">
    <property type="entry name" value="RE64534P"/>
    <property type="match status" value="1"/>
</dbReference>
<dbReference type="AlphaFoldDB" id="Q02AP9"/>
<dbReference type="eggNOG" id="COG3665">
    <property type="taxonomic scope" value="Bacteria"/>
</dbReference>
<dbReference type="InParanoid" id="Q02AP9"/>
<organism evidence="2">
    <name type="scientific">Solibacter usitatus (strain Ellin6076)</name>
    <dbReference type="NCBI Taxonomy" id="234267"/>
    <lineage>
        <taxon>Bacteria</taxon>
        <taxon>Pseudomonadati</taxon>
        <taxon>Acidobacteriota</taxon>
        <taxon>Terriglobia</taxon>
        <taxon>Bryobacterales</taxon>
        <taxon>Solibacteraceae</taxon>
        <taxon>Candidatus Solibacter</taxon>
    </lineage>
</organism>
<name>Q02AP9_SOLUE</name>
<dbReference type="Pfam" id="PF09347">
    <property type="entry name" value="DUF1989"/>
    <property type="match status" value="1"/>
</dbReference>
<dbReference type="NCBIfam" id="TIGR03425">
    <property type="entry name" value="urea_degr_2"/>
    <property type="match status" value="1"/>
</dbReference>